<dbReference type="Proteomes" id="UP000784294">
    <property type="component" value="Unassembled WGS sequence"/>
</dbReference>
<keyword evidence="2" id="KW-1185">Reference proteome</keyword>
<comment type="caution">
    <text evidence="1">The sequence shown here is derived from an EMBL/GenBank/DDBJ whole genome shotgun (WGS) entry which is preliminary data.</text>
</comment>
<dbReference type="AlphaFoldDB" id="A0A448WN10"/>
<dbReference type="PANTHER" id="PTHR14920">
    <property type="entry name" value="OSMOTIC AVOIDANCE ABNORMAL PROTEIN 1/WD REPEAT MEMBRANE PROTEIN"/>
    <property type="match status" value="1"/>
</dbReference>
<dbReference type="PANTHER" id="PTHR14920:SF0">
    <property type="entry name" value="WD REPEAT DOMAIN 19"/>
    <property type="match status" value="1"/>
</dbReference>
<evidence type="ECO:0000313" key="2">
    <source>
        <dbReference type="Proteomes" id="UP000784294"/>
    </source>
</evidence>
<proteinExistence type="predicted"/>
<dbReference type="GO" id="GO:0060271">
    <property type="term" value="P:cilium assembly"/>
    <property type="evidence" value="ECO:0007669"/>
    <property type="project" value="TreeGrafter"/>
</dbReference>
<protein>
    <submittedName>
        <fullName evidence="1">Uncharacterized protein</fullName>
    </submittedName>
</protein>
<evidence type="ECO:0000313" key="1">
    <source>
        <dbReference type="EMBL" id="VEL15779.1"/>
    </source>
</evidence>
<sequence>MSTTVPYFYSHFVSAIFPSDIVPILTSTVIECQHAGLRAAGFTYAATLLRPEYRDKVDPKYRRKFETLIRRADRTALRLVASGQSSEVSGMDGRQDEEVFGDTNKEGGVLAFAHDNESTELLTPCPFCSATLPEYEIYCRECCSNLPYCIITASLISCKMEFIPINHNFYIAVSIYE</sequence>
<name>A0A448WN10_9PLAT</name>
<accession>A0A448WN10</accession>
<reference evidence="1" key="1">
    <citation type="submission" date="2018-11" db="EMBL/GenBank/DDBJ databases">
        <authorList>
            <consortium name="Pathogen Informatics"/>
        </authorList>
    </citation>
    <scope>NUCLEOTIDE SEQUENCE</scope>
</reference>
<dbReference type="InterPro" id="IPR040379">
    <property type="entry name" value="WDR19/dyf-2"/>
</dbReference>
<dbReference type="GO" id="GO:0005929">
    <property type="term" value="C:cilium"/>
    <property type="evidence" value="ECO:0007669"/>
    <property type="project" value="TreeGrafter"/>
</dbReference>
<dbReference type="GO" id="GO:0030991">
    <property type="term" value="C:intraciliary transport particle A"/>
    <property type="evidence" value="ECO:0007669"/>
    <property type="project" value="TreeGrafter"/>
</dbReference>
<dbReference type="OrthoDB" id="10250638at2759"/>
<dbReference type="GO" id="GO:0035721">
    <property type="term" value="P:intraciliary retrograde transport"/>
    <property type="evidence" value="ECO:0007669"/>
    <property type="project" value="InterPro"/>
</dbReference>
<dbReference type="EMBL" id="CAAALY010025891">
    <property type="protein sequence ID" value="VEL15779.1"/>
    <property type="molecule type" value="Genomic_DNA"/>
</dbReference>
<organism evidence="1 2">
    <name type="scientific">Protopolystoma xenopodis</name>
    <dbReference type="NCBI Taxonomy" id="117903"/>
    <lineage>
        <taxon>Eukaryota</taxon>
        <taxon>Metazoa</taxon>
        <taxon>Spiralia</taxon>
        <taxon>Lophotrochozoa</taxon>
        <taxon>Platyhelminthes</taxon>
        <taxon>Monogenea</taxon>
        <taxon>Polyopisthocotylea</taxon>
        <taxon>Polystomatidea</taxon>
        <taxon>Polystomatidae</taxon>
        <taxon>Protopolystoma</taxon>
    </lineage>
</organism>
<gene>
    <name evidence="1" type="ORF">PXEA_LOCUS9219</name>
</gene>